<dbReference type="InterPro" id="IPR011662">
    <property type="entry name" value="Secretin/TonB_short_N"/>
</dbReference>
<dbReference type="Gene3D" id="2.170.130.10">
    <property type="entry name" value="TonB-dependent receptor, plug domain"/>
    <property type="match status" value="1"/>
</dbReference>
<feature type="domain" description="TonB-dependent receptor plug" evidence="10">
    <location>
        <begin position="205"/>
        <end position="325"/>
    </location>
</feature>
<dbReference type="InterPro" id="IPR037066">
    <property type="entry name" value="Plug_dom_sf"/>
</dbReference>
<dbReference type="Gene3D" id="2.40.170.20">
    <property type="entry name" value="TonB-dependent receptor, beta-barrel domain"/>
    <property type="match status" value="1"/>
</dbReference>
<name>A0A1C4ELU1_9BACT</name>
<dbReference type="Pfam" id="PF07660">
    <property type="entry name" value="STN"/>
    <property type="match status" value="1"/>
</dbReference>
<keyword evidence="4 7" id="KW-0812">Transmembrane</keyword>
<keyword evidence="8" id="KW-0732">Signal</keyword>
<dbReference type="GO" id="GO:0009279">
    <property type="term" value="C:cell outer membrane"/>
    <property type="evidence" value="ECO:0007669"/>
    <property type="project" value="UniProtKB-SubCell"/>
</dbReference>
<dbReference type="SUPFAM" id="SSF56935">
    <property type="entry name" value="Porins"/>
    <property type="match status" value="1"/>
</dbReference>
<evidence type="ECO:0000313" key="12">
    <source>
        <dbReference type="Proteomes" id="UP000242818"/>
    </source>
</evidence>
<keyword evidence="6 7" id="KW-0998">Cell outer membrane</keyword>
<keyword evidence="5 7" id="KW-0472">Membrane</keyword>
<dbReference type="Pfam" id="PF13715">
    <property type="entry name" value="CarbopepD_reg_2"/>
    <property type="match status" value="1"/>
</dbReference>
<dbReference type="Proteomes" id="UP000242818">
    <property type="component" value="Unassembled WGS sequence"/>
</dbReference>
<evidence type="ECO:0000256" key="5">
    <source>
        <dbReference type="ARBA" id="ARBA00023136"/>
    </source>
</evidence>
<evidence type="ECO:0000256" key="3">
    <source>
        <dbReference type="ARBA" id="ARBA00022452"/>
    </source>
</evidence>
<dbReference type="SUPFAM" id="SSF49464">
    <property type="entry name" value="Carboxypeptidase regulatory domain-like"/>
    <property type="match status" value="1"/>
</dbReference>
<evidence type="ECO:0000256" key="2">
    <source>
        <dbReference type="ARBA" id="ARBA00022448"/>
    </source>
</evidence>
<reference evidence="11 12" key="1">
    <citation type="submission" date="2016-08" db="EMBL/GenBank/DDBJ databases">
        <authorList>
            <person name="Seilhamer J.J."/>
        </authorList>
    </citation>
    <scope>NUCLEOTIDE SEQUENCE [LARGE SCALE GENOMIC DNA]</scope>
    <source>
        <strain evidence="11 12">A37T2</strain>
    </source>
</reference>
<evidence type="ECO:0000259" key="10">
    <source>
        <dbReference type="Pfam" id="PF07715"/>
    </source>
</evidence>
<evidence type="ECO:0000256" key="1">
    <source>
        <dbReference type="ARBA" id="ARBA00004571"/>
    </source>
</evidence>
<dbReference type="InterPro" id="IPR036942">
    <property type="entry name" value="Beta-barrel_TonB_sf"/>
</dbReference>
<dbReference type="Pfam" id="PF07715">
    <property type="entry name" value="Plug"/>
    <property type="match status" value="1"/>
</dbReference>
<dbReference type="InterPro" id="IPR008969">
    <property type="entry name" value="CarboxyPept-like_regulatory"/>
</dbReference>
<dbReference type="InterPro" id="IPR012910">
    <property type="entry name" value="Plug_dom"/>
</dbReference>
<dbReference type="PROSITE" id="PS52016">
    <property type="entry name" value="TONB_DEPENDENT_REC_3"/>
    <property type="match status" value="1"/>
</dbReference>
<keyword evidence="2 7" id="KW-0813">Transport</keyword>
<evidence type="ECO:0000256" key="6">
    <source>
        <dbReference type="ARBA" id="ARBA00023237"/>
    </source>
</evidence>
<sequence length="1180" mass="130057">MKLTALLLTLACMSVSAKVLSQSVTFTGKNVSLEKVFSVVRSQTGYHVFCDDRLLSQAAPVTVSATNMPLQKFLDLLLKNQSLQYLVREQTIFVSPKAAPIPAEAASPGVPVQGHIYDEVGNPLSGTTIKIKGTNRSVISGNDGSFNITANVGDVLVFTFVGFQPQEIRVGNSTNLDIKLHTARVDIGEVTVASVSTGYQQITAERATGSYGVITAKELQNVPSTNILEKLEGKEPGVMIDVRRNTIQLRSVNTYTLNQTPPLIVIDGFPMLESGDNQKLTSLTNSTMANNAILSTINPADIAQITFLKDAVATSIWGARGANGVIVIDTKKGKRGMTTLNLSSTVSVAGSPKFSDLHWMNTAQYVDLEKELVNKGFITDATQTSYYNPLQAYNPSEVQEWLFKVQRGTATQAEADAAISKIATRDNSGQIKKYLLQNAVTQQYNLSLSGGDNSNTYYISANYNRDQPIYKSNSAENMFLTANLTNDLFNKRVRVTTGINYQYATSKVNGSAVDALSLSQTSLRPYDMLVDSSGQHIQHDILFRPEVAEGLVAKGYLPFSYNAVDELNYSNTISKTNQFRINTGINVKITDWLNADITGMYQRNMTNSNGIDELQSYLGRIFVNNATTISSTGKVVYNLPKGGIYRLHDASAYDYNLRAQLNASRQFNADNQFTALAGAEIKQAYNKGYGSTQYGYDPLSNTFGTVNPTTPYATMYGWTSTLGNPFDPVTEQRNRYLSYFGNAAYTYKSRYNLSGSMRFDDYTLLGLARSKRAKPFYSVGFKWNMKEEGFLQPIAWVNGLDLRITYGTGGSVPLAGSTLPVVTVNSTDYNTGLPTGTIQTPANEQLQWELTHTFNMGADLRVLHDRITASVDVYFKRNSGILANLPFNPTYGWSYVSFNTGTMKSHGVELGITGKIVDQRDWGITSTFNFSYSANMVTDSRYKPSSGSSLIQGSTPVKGRPIGGVYVYRSAGLDNQGQTQIYDHNNKIISSTTNLTSDFGEKDVKYAGTSVSPYFGGFFNTFRYKQFELGVQMTYYMGGVFLKPAINNYPTFAGYFSGTLGRQEDLAKRWEKPGDEATTNVPGLDYVNSNSITRYRYSDKLVRSSDNIRLQQISLTYNFPASLLSRKVIRGLSVSGNVRNLGMLWARNKEKLDPEYLNSTATYAALPPVTSYLFNVNISF</sequence>
<evidence type="ECO:0000259" key="9">
    <source>
        <dbReference type="Pfam" id="PF07660"/>
    </source>
</evidence>
<feature type="chain" id="PRO_5008691276" evidence="8">
    <location>
        <begin position="18"/>
        <end position="1180"/>
    </location>
</feature>
<dbReference type="InterPro" id="IPR023997">
    <property type="entry name" value="TonB-dep_OMP_SusC/RagA_CS"/>
</dbReference>
<feature type="domain" description="Secretin/TonB short N-terminal" evidence="9">
    <location>
        <begin position="47"/>
        <end position="97"/>
    </location>
</feature>
<dbReference type="InterPro" id="IPR023996">
    <property type="entry name" value="TonB-dep_OMP_SusC/RagA"/>
</dbReference>
<dbReference type="NCBIfam" id="TIGR04057">
    <property type="entry name" value="SusC_RagA_signa"/>
    <property type="match status" value="1"/>
</dbReference>
<dbReference type="AlphaFoldDB" id="A0A1C4ELU1"/>
<evidence type="ECO:0000256" key="7">
    <source>
        <dbReference type="PROSITE-ProRule" id="PRU01360"/>
    </source>
</evidence>
<evidence type="ECO:0000313" key="11">
    <source>
        <dbReference type="EMBL" id="SCC44599.1"/>
    </source>
</evidence>
<comment type="subcellular location">
    <subcellularLocation>
        <location evidence="1 7">Cell outer membrane</location>
        <topology evidence="1 7">Multi-pass membrane protein</topology>
    </subcellularLocation>
</comment>
<gene>
    <name evidence="11" type="ORF">GA0116948_10925</name>
</gene>
<dbReference type="RefSeq" id="WP_165798467.1">
    <property type="nucleotide sequence ID" value="NZ_FMAR01000009.1"/>
</dbReference>
<accession>A0A1C4ELU1</accession>
<dbReference type="NCBIfam" id="TIGR04056">
    <property type="entry name" value="OMP_RagA_SusC"/>
    <property type="match status" value="1"/>
</dbReference>
<evidence type="ECO:0000256" key="4">
    <source>
        <dbReference type="ARBA" id="ARBA00022692"/>
    </source>
</evidence>
<dbReference type="InterPro" id="IPR039426">
    <property type="entry name" value="TonB-dep_rcpt-like"/>
</dbReference>
<dbReference type="EMBL" id="FMAR01000009">
    <property type="protein sequence ID" value="SCC44599.1"/>
    <property type="molecule type" value="Genomic_DNA"/>
</dbReference>
<dbReference type="STRING" id="1335309.GA0116948_10925"/>
<feature type="signal peptide" evidence="8">
    <location>
        <begin position="1"/>
        <end position="17"/>
    </location>
</feature>
<keyword evidence="3 7" id="KW-1134">Transmembrane beta strand</keyword>
<organism evidence="11 12">
    <name type="scientific">Chitinophaga costaii</name>
    <dbReference type="NCBI Taxonomy" id="1335309"/>
    <lineage>
        <taxon>Bacteria</taxon>
        <taxon>Pseudomonadati</taxon>
        <taxon>Bacteroidota</taxon>
        <taxon>Chitinophagia</taxon>
        <taxon>Chitinophagales</taxon>
        <taxon>Chitinophagaceae</taxon>
        <taxon>Chitinophaga</taxon>
    </lineage>
</organism>
<protein>
    <submittedName>
        <fullName evidence="11">TonB-linked outer membrane protein, SusC/RagA family</fullName>
    </submittedName>
</protein>
<comment type="similarity">
    <text evidence="7">Belongs to the TonB-dependent receptor family.</text>
</comment>
<keyword evidence="12" id="KW-1185">Reference proteome</keyword>
<proteinExistence type="inferred from homology"/>
<dbReference type="Gene3D" id="2.60.40.1120">
    <property type="entry name" value="Carboxypeptidase-like, regulatory domain"/>
    <property type="match status" value="1"/>
</dbReference>
<evidence type="ECO:0000256" key="8">
    <source>
        <dbReference type="SAM" id="SignalP"/>
    </source>
</evidence>